<proteinExistence type="predicted"/>
<comment type="caution">
    <text evidence="1">The sequence shown here is derived from an EMBL/GenBank/DDBJ whole genome shotgun (WGS) entry which is preliminary data.</text>
</comment>
<accession>A0A415G5D7</accession>
<sequence>MKVKVHLDSANVILAKRKLGKGGQAQRFMVAEVRRITNPYVPFLHGDLMRTAVEHEDSIEYVMPYARRQYHENKGKGLRGKEWDKRMWADRGQEVTQSVADYIGGKAK</sequence>
<dbReference type="AlphaFoldDB" id="A0A415G5D7"/>
<dbReference type="Proteomes" id="UP000283497">
    <property type="component" value="Unassembled WGS sequence"/>
</dbReference>
<reference evidence="1 2" key="1">
    <citation type="submission" date="2018-08" db="EMBL/GenBank/DDBJ databases">
        <title>A genome reference for cultivated species of the human gut microbiota.</title>
        <authorList>
            <person name="Zou Y."/>
            <person name="Xue W."/>
            <person name="Luo G."/>
        </authorList>
    </citation>
    <scope>NUCLEOTIDE SEQUENCE [LARGE SCALE GENOMIC DNA]</scope>
    <source>
        <strain evidence="1 2">AF45-14BH</strain>
    </source>
</reference>
<dbReference type="InterPro" id="IPR021080">
    <property type="entry name" value="Minor_capsid_protein"/>
</dbReference>
<name>A0A415G5D7_9FIRM</name>
<dbReference type="EMBL" id="QRNJ01000047">
    <property type="protein sequence ID" value="RHK37090.1"/>
    <property type="molecule type" value="Genomic_DNA"/>
</dbReference>
<organism evidence="1 2">
    <name type="scientific">Anaerobutyricum hallii</name>
    <dbReference type="NCBI Taxonomy" id="39488"/>
    <lineage>
        <taxon>Bacteria</taxon>
        <taxon>Bacillati</taxon>
        <taxon>Bacillota</taxon>
        <taxon>Clostridia</taxon>
        <taxon>Lachnospirales</taxon>
        <taxon>Lachnospiraceae</taxon>
        <taxon>Anaerobutyricum</taxon>
    </lineage>
</organism>
<dbReference type="RefSeq" id="WP_118314873.1">
    <property type="nucleotide sequence ID" value="NZ_QRNJ01000047.1"/>
</dbReference>
<evidence type="ECO:0000313" key="2">
    <source>
        <dbReference type="Proteomes" id="UP000283497"/>
    </source>
</evidence>
<evidence type="ECO:0000313" key="1">
    <source>
        <dbReference type="EMBL" id="RHK37090.1"/>
    </source>
</evidence>
<gene>
    <name evidence="1" type="ORF">DW068_11665</name>
</gene>
<protein>
    <submittedName>
        <fullName evidence="1">Capsid protein</fullName>
    </submittedName>
</protein>
<dbReference type="Pfam" id="PF11114">
    <property type="entry name" value="Minor_capsid_2"/>
    <property type="match status" value="1"/>
</dbReference>